<dbReference type="EMBL" id="JADJMH010000014">
    <property type="protein sequence ID" value="MBK7675944.1"/>
    <property type="molecule type" value="Genomic_DNA"/>
</dbReference>
<organism evidence="2 3">
    <name type="scientific">Candidatus Accumulibacter proximus</name>
    <dbReference type="NCBI Taxonomy" id="2954385"/>
    <lineage>
        <taxon>Bacteria</taxon>
        <taxon>Pseudomonadati</taxon>
        <taxon>Pseudomonadota</taxon>
        <taxon>Betaproteobacteria</taxon>
        <taxon>Candidatus Accumulibacter</taxon>
    </lineage>
</organism>
<keyword evidence="1" id="KW-0812">Transmembrane</keyword>
<evidence type="ECO:0000256" key="1">
    <source>
        <dbReference type="SAM" id="Phobius"/>
    </source>
</evidence>
<comment type="caution">
    <text evidence="2">The sequence shown here is derived from an EMBL/GenBank/DDBJ whole genome shotgun (WGS) entry which is preliminary data.</text>
</comment>
<dbReference type="Gene3D" id="3.30.70.1440">
    <property type="entry name" value="Multidrug efflux transporter AcrB pore domain"/>
    <property type="match status" value="1"/>
</dbReference>
<dbReference type="Pfam" id="PF00873">
    <property type="entry name" value="ACR_tran"/>
    <property type="match status" value="1"/>
</dbReference>
<evidence type="ECO:0000313" key="3">
    <source>
        <dbReference type="Proteomes" id="UP000697998"/>
    </source>
</evidence>
<dbReference type="AlphaFoldDB" id="A0A935PZ03"/>
<dbReference type="PANTHER" id="PTHR32063">
    <property type="match status" value="1"/>
</dbReference>
<keyword evidence="1" id="KW-0472">Membrane</keyword>
<dbReference type="Proteomes" id="UP000697998">
    <property type="component" value="Unassembled WGS sequence"/>
</dbReference>
<feature type="transmembrane region" description="Helical" evidence="1">
    <location>
        <begin position="56"/>
        <end position="74"/>
    </location>
</feature>
<dbReference type="SUPFAM" id="SSF82866">
    <property type="entry name" value="Multidrug efflux transporter AcrB transmembrane domain"/>
    <property type="match status" value="1"/>
</dbReference>
<keyword evidence="1" id="KW-1133">Transmembrane helix</keyword>
<evidence type="ECO:0000313" key="2">
    <source>
        <dbReference type="EMBL" id="MBK7675944.1"/>
    </source>
</evidence>
<dbReference type="GO" id="GO:0005886">
    <property type="term" value="C:plasma membrane"/>
    <property type="evidence" value="ECO:0007669"/>
    <property type="project" value="TreeGrafter"/>
</dbReference>
<proteinExistence type="predicted"/>
<feature type="transmembrane region" description="Helical" evidence="1">
    <location>
        <begin position="31"/>
        <end position="50"/>
    </location>
</feature>
<sequence length="96" mass="10742">MIASEREKIRARHPGINLDFSGELEDIEKSLAAMQTLSLLGVGIIYLILAAQFASYWQPLVILVAVPLLYVAFIRQRKPVARASLLRCFPLRFGGE</sequence>
<reference evidence="2 3" key="1">
    <citation type="submission" date="2020-10" db="EMBL/GenBank/DDBJ databases">
        <title>Connecting structure to function with the recovery of over 1000 high-quality activated sludge metagenome-assembled genomes encoding full-length rRNA genes using long-read sequencing.</title>
        <authorList>
            <person name="Singleton C.M."/>
            <person name="Petriglieri F."/>
            <person name="Kristensen J.M."/>
            <person name="Kirkegaard R.H."/>
            <person name="Michaelsen T.Y."/>
            <person name="Andersen M.H."/>
            <person name="Karst S.M."/>
            <person name="Dueholm M.S."/>
            <person name="Nielsen P.H."/>
            <person name="Albertsen M."/>
        </authorList>
    </citation>
    <scope>NUCLEOTIDE SEQUENCE [LARGE SCALE GENOMIC DNA]</scope>
    <source>
        <strain evidence="2">EsbW_18-Q3-R4-48_BATAC.285</strain>
    </source>
</reference>
<accession>A0A935PZ03</accession>
<dbReference type="Gene3D" id="1.20.1640.10">
    <property type="entry name" value="Multidrug efflux transporter AcrB transmembrane domain"/>
    <property type="match status" value="1"/>
</dbReference>
<dbReference type="PANTHER" id="PTHR32063:SF24">
    <property type="entry name" value="CATION EFFLUX SYSTEM (ACRB_ACRD_ACRF FAMILY)"/>
    <property type="match status" value="1"/>
</dbReference>
<protein>
    <submittedName>
        <fullName evidence="2">Efflux RND transporter permease subunit</fullName>
    </submittedName>
</protein>
<name>A0A935PZ03_9PROT</name>
<dbReference type="GO" id="GO:0042910">
    <property type="term" value="F:xenobiotic transmembrane transporter activity"/>
    <property type="evidence" value="ECO:0007669"/>
    <property type="project" value="TreeGrafter"/>
</dbReference>
<gene>
    <name evidence="2" type="ORF">IPJ27_14975</name>
</gene>
<dbReference type="InterPro" id="IPR001036">
    <property type="entry name" value="Acrflvin-R"/>
</dbReference>